<evidence type="ECO:0000313" key="3">
    <source>
        <dbReference type="EMBL" id="CAL1173286.1"/>
    </source>
</evidence>
<dbReference type="Proteomes" id="UP001152797">
    <property type="component" value="Unassembled WGS sequence"/>
</dbReference>
<dbReference type="AlphaFoldDB" id="A0A9P1M3C5"/>
<evidence type="ECO:0000313" key="4">
    <source>
        <dbReference type="EMBL" id="CAL4807223.1"/>
    </source>
</evidence>
<reference evidence="2" key="1">
    <citation type="submission" date="2022-10" db="EMBL/GenBank/DDBJ databases">
        <authorList>
            <person name="Chen Y."/>
            <person name="Dougan E. K."/>
            <person name="Chan C."/>
            <person name="Rhodes N."/>
            <person name="Thang M."/>
        </authorList>
    </citation>
    <scope>NUCLEOTIDE SEQUENCE</scope>
</reference>
<gene>
    <name evidence="2" type="ORF">C1SCF055_LOCUS44368</name>
</gene>
<evidence type="ECO:0000313" key="2">
    <source>
        <dbReference type="EMBL" id="CAI4019911.1"/>
    </source>
</evidence>
<dbReference type="EMBL" id="CAMXCT020006778">
    <property type="protein sequence ID" value="CAL1173286.1"/>
    <property type="molecule type" value="Genomic_DNA"/>
</dbReference>
<keyword evidence="4" id="KW-0251">Elongation factor</keyword>
<evidence type="ECO:0000313" key="5">
    <source>
        <dbReference type="Proteomes" id="UP001152797"/>
    </source>
</evidence>
<dbReference type="GO" id="GO:0003746">
    <property type="term" value="F:translation elongation factor activity"/>
    <property type="evidence" value="ECO:0007669"/>
    <property type="project" value="UniProtKB-KW"/>
</dbReference>
<accession>A0A9P1M3C5</accession>
<comment type="caution">
    <text evidence="2">The sequence shown here is derived from an EMBL/GenBank/DDBJ whole genome shotgun (WGS) entry which is preliminary data.</text>
</comment>
<name>A0A9P1M3C5_9DINO</name>
<sequence length="233" mass="25602">MGLLGEAASSHVNTWLADKTAKSKSSSCALRHPATGEAAPVGDRYNREPIPDEDWWLRGNNRSKLLTTAPFTFYDGNPLAKKHFQAQCVGPEHSRRVAQQLGRIGHSFSESNMQVLKEDPMARRYMSKRYAELMRPSDRPSDSKSSTRPAASAAATTGPGPAGPVLPAATMTAVKFPKAELRRTMDGRSIIVLPNPRLPRGQESMDIHSPSPPILGRPKFNYTFDYAGERLAM</sequence>
<feature type="region of interest" description="Disordered" evidence="1">
    <location>
        <begin position="23"/>
        <end position="46"/>
    </location>
</feature>
<feature type="region of interest" description="Disordered" evidence="1">
    <location>
        <begin position="193"/>
        <end position="212"/>
    </location>
</feature>
<feature type="compositionally biased region" description="Low complexity" evidence="1">
    <location>
        <begin position="143"/>
        <end position="165"/>
    </location>
</feature>
<reference evidence="3" key="2">
    <citation type="submission" date="2024-04" db="EMBL/GenBank/DDBJ databases">
        <authorList>
            <person name="Chen Y."/>
            <person name="Shah S."/>
            <person name="Dougan E. K."/>
            <person name="Thang M."/>
            <person name="Chan C."/>
        </authorList>
    </citation>
    <scope>NUCLEOTIDE SEQUENCE [LARGE SCALE GENOMIC DNA]</scope>
</reference>
<dbReference type="OrthoDB" id="428555at2759"/>
<keyword evidence="5" id="KW-1185">Reference proteome</keyword>
<dbReference type="EMBL" id="CAMXCT030006778">
    <property type="protein sequence ID" value="CAL4807223.1"/>
    <property type="molecule type" value="Genomic_DNA"/>
</dbReference>
<keyword evidence="4" id="KW-0648">Protein biosynthesis</keyword>
<organism evidence="2">
    <name type="scientific">Cladocopium goreaui</name>
    <dbReference type="NCBI Taxonomy" id="2562237"/>
    <lineage>
        <taxon>Eukaryota</taxon>
        <taxon>Sar</taxon>
        <taxon>Alveolata</taxon>
        <taxon>Dinophyceae</taxon>
        <taxon>Suessiales</taxon>
        <taxon>Symbiodiniaceae</taxon>
        <taxon>Cladocopium</taxon>
    </lineage>
</organism>
<protein>
    <submittedName>
        <fullName evidence="4">Elongation factor Tu, chloroplastic</fullName>
    </submittedName>
</protein>
<dbReference type="EMBL" id="CAMXCT010006778">
    <property type="protein sequence ID" value="CAI4019911.1"/>
    <property type="molecule type" value="Genomic_DNA"/>
</dbReference>
<proteinExistence type="predicted"/>
<evidence type="ECO:0000256" key="1">
    <source>
        <dbReference type="SAM" id="MobiDB-lite"/>
    </source>
</evidence>
<feature type="compositionally biased region" description="Basic and acidic residues" evidence="1">
    <location>
        <begin position="132"/>
        <end position="142"/>
    </location>
</feature>
<feature type="region of interest" description="Disordered" evidence="1">
    <location>
        <begin position="132"/>
        <end position="165"/>
    </location>
</feature>